<dbReference type="NCBIfam" id="TIGR03558">
    <property type="entry name" value="oxido_grp_1"/>
    <property type="match status" value="1"/>
</dbReference>
<dbReference type="GO" id="GO:0005829">
    <property type="term" value="C:cytosol"/>
    <property type="evidence" value="ECO:0007669"/>
    <property type="project" value="TreeGrafter"/>
</dbReference>
<dbReference type="STRING" id="1830138.SAMN05443507_11476"/>
<dbReference type="FunFam" id="3.20.20.30:FF:000002">
    <property type="entry name" value="LLM class flavin-dependent oxidoreductase"/>
    <property type="match status" value="1"/>
</dbReference>
<sequence>MSKTFADTGVRLSVLDLVPIVQGNTAADALRNSLDLAQHVENWGYHRYWLAEHHNMPGIASSATSVVIAHIAAGTQKIRVGSGGIMLPNHSPLMIAEQFGTLESLFPGRIDLGLGRAPGSDRATMRAIRRGLQQDGDDFPELLNELQQYFESHGEERRVRAIPGEGLSIPIWLLGSSDFSARLAARLGLPFAFASHFSPGYLLYAIQQYRQLFQSSSAEAKPYVMVGANVIVAESDEEAKFLATSMQQQVLSLIRGKPGQLPPPVENIDELWNPMEKAALEERARYTFIGTLSTVEAKILDFIRETSADEIIISSSIYSHSARVESYRRLGKLLQ</sequence>
<dbReference type="AlphaFoldDB" id="A0A1M6SSI8"/>
<dbReference type="GO" id="GO:0016705">
    <property type="term" value="F:oxidoreductase activity, acting on paired donors, with incorporation or reduction of molecular oxygen"/>
    <property type="evidence" value="ECO:0007669"/>
    <property type="project" value="InterPro"/>
</dbReference>
<evidence type="ECO:0000313" key="3">
    <source>
        <dbReference type="EMBL" id="SHK47645.1"/>
    </source>
</evidence>
<dbReference type="InterPro" id="IPR036661">
    <property type="entry name" value="Luciferase-like_sf"/>
</dbReference>
<dbReference type="InterPro" id="IPR019949">
    <property type="entry name" value="CmoO-like"/>
</dbReference>
<dbReference type="Gene3D" id="3.20.20.30">
    <property type="entry name" value="Luciferase-like domain"/>
    <property type="match status" value="1"/>
</dbReference>
<dbReference type="EMBL" id="FRAF01000014">
    <property type="protein sequence ID" value="SHK47645.1"/>
    <property type="molecule type" value="Genomic_DNA"/>
</dbReference>
<keyword evidence="4" id="KW-1185">Reference proteome</keyword>
<feature type="domain" description="Luciferase-like" evidence="2">
    <location>
        <begin position="23"/>
        <end position="252"/>
    </location>
</feature>
<evidence type="ECO:0000259" key="2">
    <source>
        <dbReference type="Pfam" id="PF00296"/>
    </source>
</evidence>
<dbReference type="RefSeq" id="WP_242650285.1">
    <property type="nucleotide sequence ID" value="NZ_FRAF01000014.1"/>
</dbReference>
<evidence type="ECO:0000256" key="1">
    <source>
        <dbReference type="ARBA" id="ARBA00007789"/>
    </source>
</evidence>
<organism evidence="3 4">
    <name type="scientific">Alicyclobacillus tolerans</name>
    <dbReference type="NCBI Taxonomy" id="90970"/>
    <lineage>
        <taxon>Bacteria</taxon>
        <taxon>Bacillati</taxon>
        <taxon>Bacillota</taxon>
        <taxon>Bacilli</taxon>
        <taxon>Bacillales</taxon>
        <taxon>Alicyclobacillaceae</taxon>
        <taxon>Alicyclobacillus</taxon>
    </lineage>
</organism>
<dbReference type="InterPro" id="IPR050766">
    <property type="entry name" value="Bact_Lucif_Oxidored"/>
</dbReference>
<accession>A0A1M6SSI8</accession>
<dbReference type="PANTHER" id="PTHR30137">
    <property type="entry name" value="LUCIFERASE-LIKE MONOOXYGENASE"/>
    <property type="match status" value="1"/>
</dbReference>
<dbReference type="InterPro" id="IPR011251">
    <property type="entry name" value="Luciferase-like_dom"/>
</dbReference>
<name>A0A1M6SSI8_9BACL</name>
<dbReference type="Proteomes" id="UP000184016">
    <property type="component" value="Unassembled WGS sequence"/>
</dbReference>
<dbReference type="PANTHER" id="PTHR30137:SF6">
    <property type="entry name" value="LUCIFERASE-LIKE MONOOXYGENASE"/>
    <property type="match status" value="1"/>
</dbReference>
<comment type="similarity">
    <text evidence="1">To bacterial alkanal monooxygenase alpha and beta chains.</text>
</comment>
<reference evidence="4" key="1">
    <citation type="submission" date="2016-11" db="EMBL/GenBank/DDBJ databases">
        <authorList>
            <person name="Varghese N."/>
            <person name="Submissions S."/>
        </authorList>
    </citation>
    <scope>NUCLEOTIDE SEQUENCE [LARGE SCALE GENOMIC DNA]</scope>
    <source>
        <strain evidence="4">USBA-503</strain>
    </source>
</reference>
<dbReference type="Pfam" id="PF00296">
    <property type="entry name" value="Bac_luciferase"/>
    <property type="match status" value="1"/>
</dbReference>
<dbReference type="SUPFAM" id="SSF51679">
    <property type="entry name" value="Bacterial luciferase-like"/>
    <property type="match status" value="1"/>
</dbReference>
<evidence type="ECO:0000313" key="4">
    <source>
        <dbReference type="Proteomes" id="UP000184016"/>
    </source>
</evidence>
<gene>
    <name evidence="3" type="ORF">SAMN05443507_11476</name>
</gene>
<protein>
    <submittedName>
        <fullName evidence="3">Luciferase family oxidoreductase, group 1</fullName>
    </submittedName>
</protein>
<proteinExistence type="predicted"/>